<protein>
    <submittedName>
        <fullName evidence="1">Uncharacterized protein</fullName>
    </submittedName>
</protein>
<sequence length="49" mass="5620">MTQGFRDLHMSPPTAIITKCRRPWCIGQIMFIPLHVVSIIKHLPPSYTS</sequence>
<name>A0A2J7PWJ7_9NEOP</name>
<dbReference type="Proteomes" id="UP000235965">
    <property type="component" value="Unassembled WGS sequence"/>
</dbReference>
<proteinExistence type="predicted"/>
<comment type="caution">
    <text evidence="1">The sequence shown here is derived from an EMBL/GenBank/DDBJ whole genome shotgun (WGS) entry which is preliminary data.</text>
</comment>
<accession>A0A2J7PWJ7</accession>
<evidence type="ECO:0000313" key="2">
    <source>
        <dbReference type="Proteomes" id="UP000235965"/>
    </source>
</evidence>
<gene>
    <name evidence="1" type="ORF">B7P43_G00318</name>
</gene>
<organism evidence="1 2">
    <name type="scientific">Cryptotermes secundus</name>
    <dbReference type="NCBI Taxonomy" id="105785"/>
    <lineage>
        <taxon>Eukaryota</taxon>
        <taxon>Metazoa</taxon>
        <taxon>Ecdysozoa</taxon>
        <taxon>Arthropoda</taxon>
        <taxon>Hexapoda</taxon>
        <taxon>Insecta</taxon>
        <taxon>Pterygota</taxon>
        <taxon>Neoptera</taxon>
        <taxon>Polyneoptera</taxon>
        <taxon>Dictyoptera</taxon>
        <taxon>Blattodea</taxon>
        <taxon>Blattoidea</taxon>
        <taxon>Termitoidae</taxon>
        <taxon>Kalotermitidae</taxon>
        <taxon>Cryptotermitinae</taxon>
        <taxon>Cryptotermes</taxon>
    </lineage>
</organism>
<reference evidence="1 2" key="1">
    <citation type="submission" date="2017-12" db="EMBL/GenBank/DDBJ databases">
        <title>Hemimetabolous genomes reveal molecular basis of termite eusociality.</title>
        <authorList>
            <person name="Harrison M.C."/>
            <person name="Jongepier E."/>
            <person name="Robertson H.M."/>
            <person name="Arning N."/>
            <person name="Bitard-Feildel T."/>
            <person name="Chao H."/>
            <person name="Childers C.P."/>
            <person name="Dinh H."/>
            <person name="Doddapaneni H."/>
            <person name="Dugan S."/>
            <person name="Gowin J."/>
            <person name="Greiner C."/>
            <person name="Han Y."/>
            <person name="Hu H."/>
            <person name="Hughes D.S.T."/>
            <person name="Huylmans A.-K."/>
            <person name="Kemena C."/>
            <person name="Kremer L.P.M."/>
            <person name="Lee S.L."/>
            <person name="Lopez-Ezquerra A."/>
            <person name="Mallet L."/>
            <person name="Monroy-Kuhn J.M."/>
            <person name="Moser A."/>
            <person name="Murali S.C."/>
            <person name="Muzny D.M."/>
            <person name="Otani S."/>
            <person name="Piulachs M.-D."/>
            <person name="Poelchau M."/>
            <person name="Qu J."/>
            <person name="Schaub F."/>
            <person name="Wada-Katsumata A."/>
            <person name="Worley K.C."/>
            <person name="Xie Q."/>
            <person name="Ylla G."/>
            <person name="Poulsen M."/>
            <person name="Gibbs R.A."/>
            <person name="Schal C."/>
            <person name="Richards S."/>
            <person name="Belles X."/>
            <person name="Korb J."/>
            <person name="Bornberg-Bauer E."/>
        </authorList>
    </citation>
    <scope>NUCLEOTIDE SEQUENCE [LARGE SCALE GENOMIC DNA]</scope>
    <source>
        <tissue evidence="1">Whole body</tissue>
    </source>
</reference>
<evidence type="ECO:0000313" key="1">
    <source>
        <dbReference type="EMBL" id="PNF20708.1"/>
    </source>
</evidence>
<dbReference type="AlphaFoldDB" id="A0A2J7PWJ7"/>
<dbReference type="EMBL" id="NEVH01020931">
    <property type="protein sequence ID" value="PNF20708.1"/>
    <property type="molecule type" value="Genomic_DNA"/>
</dbReference>
<dbReference type="InParanoid" id="A0A2J7PWJ7"/>
<keyword evidence="2" id="KW-1185">Reference proteome</keyword>